<dbReference type="PANTHER" id="PTHR23416:SF23">
    <property type="entry name" value="ACETYLTRANSFERASE C18B11.09C-RELATED"/>
    <property type="match status" value="1"/>
</dbReference>
<evidence type="ECO:0000313" key="3">
    <source>
        <dbReference type="EMBL" id="NDJ16220.1"/>
    </source>
</evidence>
<keyword evidence="3" id="KW-0012">Acyltransferase</keyword>
<comment type="similarity">
    <text evidence="1">Belongs to the transferase hexapeptide repeat family.</text>
</comment>
<evidence type="ECO:0000313" key="4">
    <source>
        <dbReference type="Proteomes" id="UP000646053"/>
    </source>
</evidence>
<dbReference type="CDD" id="cd04647">
    <property type="entry name" value="LbH_MAT_like"/>
    <property type="match status" value="1"/>
</dbReference>
<dbReference type="Proteomes" id="UP000646053">
    <property type="component" value="Unassembled WGS sequence"/>
</dbReference>
<keyword evidence="2" id="KW-0808">Transferase</keyword>
<dbReference type="InterPro" id="IPR051159">
    <property type="entry name" value="Hexapeptide_acetyltransf"/>
</dbReference>
<evidence type="ECO:0000256" key="1">
    <source>
        <dbReference type="ARBA" id="ARBA00007274"/>
    </source>
</evidence>
<dbReference type="GO" id="GO:0005829">
    <property type="term" value="C:cytosol"/>
    <property type="evidence" value="ECO:0007669"/>
    <property type="project" value="TreeGrafter"/>
</dbReference>
<name>A0A8J8CK28_9CYAN</name>
<protein>
    <submittedName>
        <fullName evidence="3">Acyltransferase</fullName>
    </submittedName>
</protein>
<dbReference type="GO" id="GO:0031470">
    <property type="term" value="C:carboxysome"/>
    <property type="evidence" value="ECO:0007669"/>
    <property type="project" value="UniProtKB-ARBA"/>
</dbReference>
<accession>A0A8J8CK28</accession>
<dbReference type="InterPro" id="IPR001451">
    <property type="entry name" value="Hexapep"/>
</dbReference>
<dbReference type="SUPFAM" id="SSF51161">
    <property type="entry name" value="Trimeric LpxA-like enzymes"/>
    <property type="match status" value="1"/>
</dbReference>
<dbReference type="PANTHER" id="PTHR23416">
    <property type="entry name" value="SIALIC ACID SYNTHASE-RELATED"/>
    <property type="match status" value="1"/>
</dbReference>
<dbReference type="GO" id="GO:0043886">
    <property type="term" value="F:structural constituent of carboxysome shell"/>
    <property type="evidence" value="ECO:0007669"/>
    <property type="project" value="UniProtKB-ARBA"/>
</dbReference>
<dbReference type="InterPro" id="IPR011004">
    <property type="entry name" value="Trimer_LpxA-like_sf"/>
</dbReference>
<organism evidence="3 4">
    <name type="scientific">Myxacorys almedinensis A</name>
    <dbReference type="NCBI Taxonomy" id="2690445"/>
    <lineage>
        <taxon>Bacteria</taxon>
        <taxon>Bacillati</taxon>
        <taxon>Cyanobacteriota</taxon>
        <taxon>Cyanophyceae</taxon>
        <taxon>Leptolyngbyales</taxon>
        <taxon>Leptolyngbyaceae</taxon>
        <taxon>Myxacorys</taxon>
        <taxon>Myxacorys almedinensis</taxon>
    </lineage>
</organism>
<proteinExistence type="inferred from homology"/>
<dbReference type="AlphaFoldDB" id="A0A8J8CK28"/>
<gene>
    <name evidence="3" type="ORF">GS601_02765</name>
</gene>
<dbReference type="Pfam" id="PF00132">
    <property type="entry name" value="Hexapep"/>
    <property type="match status" value="1"/>
</dbReference>
<reference evidence="3" key="1">
    <citation type="submission" date="2019-12" db="EMBL/GenBank/DDBJ databases">
        <title>High-Quality draft genome sequences of three cyanobacteria isolated from the limestone walls of the Old Cathedral of Coimbra.</title>
        <authorList>
            <person name="Tiago I."/>
            <person name="Soares F."/>
            <person name="Portugal A."/>
        </authorList>
    </citation>
    <scope>NUCLEOTIDE SEQUENCE</scope>
    <source>
        <strain evidence="3">A</strain>
    </source>
</reference>
<dbReference type="RefSeq" id="WP_162421716.1">
    <property type="nucleotide sequence ID" value="NZ_WVIE01000002.1"/>
</dbReference>
<dbReference type="Gene3D" id="2.160.10.10">
    <property type="entry name" value="Hexapeptide repeat proteins"/>
    <property type="match status" value="1"/>
</dbReference>
<keyword evidence="4" id="KW-1185">Reference proteome</keyword>
<evidence type="ECO:0000256" key="2">
    <source>
        <dbReference type="ARBA" id="ARBA00022679"/>
    </source>
</evidence>
<dbReference type="GO" id="GO:0008374">
    <property type="term" value="F:O-acyltransferase activity"/>
    <property type="evidence" value="ECO:0007669"/>
    <property type="project" value="TreeGrafter"/>
</dbReference>
<comment type="caution">
    <text evidence="3">The sequence shown here is derived from an EMBL/GenBank/DDBJ whole genome shotgun (WGS) entry which is preliminary data.</text>
</comment>
<sequence>MVTFDFQKPWIKHGVDTKRILVEGTLYFANHIVNRIPHHRIRLFFHRRFLKFEIGEKSFIFLETWFDARNGFKMGQNSVINQKCCIDTRGGVSIGANVSISAEVCILTTDHNLQCPNFEGRERSVVIEDYVFVGTRAIIMPGVTLGQGCAIAAGSVVVRSVAPFTIVAGVPTKPIGTRTADLNYTLHYDRLFA</sequence>
<dbReference type="EMBL" id="WVIE01000002">
    <property type="protein sequence ID" value="NDJ16220.1"/>
    <property type="molecule type" value="Genomic_DNA"/>
</dbReference>